<evidence type="ECO:0000256" key="1">
    <source>
        <dbReference type="ARBA" id="ARBA00009437"/>
    </source>
</evidence>
<dbReference type="PANTHER" id="PTHR30537">
    <property type="entry name" value="HTH-TYPE TRANSCRIPTIONAL REGULATOR"/>
    <property type="match status" value="1"/>
</dbReference>
<gene>
    <name evidence="6" type="ORF">ACFOX3_01025</name>
</gene>
<evidence type="ECO:0000256" key="2">
    <source>
        <dbReference type="ARBA" id="ARBA00023015"/>
    </source>
</evidence>
<evidence type="ECO:0000256" key="3">
    <source>
        <dbReference type="ARBA" id="ARBA00023125"/>
    </source>
</evidence>
<keyword evidence="4" id="KW-0804">Transcription</keyword>
<keyword evidence="2" id="KW-0805">Transcription regulation</keyword>
<comment type="similarity">
    <text evidence="1">Belongs to the LysR transcriptional regulatory family.</text>
</comment>
<dbReference type="CDD" id="cd08432">
    <property type="entry name" value="PBP2_GcdR_TrpI_HvrB_AmpR_like"/>
    <property type="match status" value="1"/>
</dbReference>
<proteinExistence type="inferred from homology"/>
<protein>
    <submittedName>
        <fullName evidence="6">LysR substrate-binding domain-containing protein</fullName>
    </submittedName>
</protein>
<dbReference type="EMBL" id="JBHSCX010000001">
    <property type="protein sequence ID" value="MFC4360859.1"/>
    <property type="molecule type" value="Genomic_DNA"/>
</dbReference>
<keyword evidence="7" id="KW-1185">Reference proteome</keyword>
<dbReference type="SUPFAM" id="SSF53850">
    <property type="entry name" value="Periplasmic binding protein-like II"/>
    <property type="match status" value="1"/>
</dbReference>
<evidence type="ECO:0000256" key="4">
    <source>
        <dbReference type="ARBA" id="ARBA00023163"/>
    </source>
</evidence>
<dbReference type="PRINTS" id="PR00039">
    <property type="entry name" value="HTHLYSR"/>
</dbReference>
<evidence type="ECO:0000313" key="7">
    <source>
        <dbReference type="Proteomes" id="UP001595840"/>
    </source>
</evidence>
<dbReference type="RefSeq" id="WP_290264785.1">
    <property type="nucleotide sequence ID" value="NZ_JAUFQG010000006.1"/>
</dbReference>
<dbReference type="InterPro" id="IPR058163">
    <property type="entry name" value="LysR-type_TF_proteobact-type"/>
</dbReference>
<dbReference type="Gene3D" id="3.40.190.10">
    <property type="entry name" value="Periplasmic binding protein-like II"/>
    <property type="match status" value="2"/>
</dbReference>
<keyword evidence="3" id="KW-0238">DNA-binding</keyword>
<dbReference type="InterPro" id="IPR000847">
    <property type="entry name" value="LysR_HTH_N"/>
</dbReference>
<accession>A0ABV8UYU4</accession>
<dbReference type="PROSITE" id="PS50931">
    <property type="entry name" value="HTH_LYSR"/>
    <property type="match status" value="1"/>
</dbReference>
<evidence type="ECO:0000313" key="6">
    <source>
        <dbReference type="EMBL" id="MFC4360859.1"/>
    </source>
</evidence>
<reference evidence="7" key="1">
    <citation type="journal article" date="2019" name="Int. J. Syst. Evol. Microbiol.">
        <title>The Global Catalogue of Microorganisms (GCM) 10K type strain sequencing project: providing services to taxonomists for standard genome sequencing and annotation.</title>
        <authorList>
            <consortium name="The Broad Institute Genomics Platform"/>
            <consortium name="The Broad Institute Genome Sequencing Center for Infectious Disease"/>
            <person name="Wu L."/>
            <person name="Ma J."/>
        </authorList>
    </citation>
    <scope>NUCLEOTIDE SEQUENCE [LARGE SCALE GENOMIC DNA]</scope>
    <source>
        <strain evidence="7">CECT 8570</strain>
    </source>
</reference>
<dbReference type="Proteomes" id="UP001595840">
    <property type="component" value="Unassembled WGS sequence"/>
</dbReference>
<comment type="caution">
    <text evidence="6">The sequence shown here is derived from an EMBL/GenBank/DDBJ whole genome shotgun (WGS) entry which is preliminary data.</text>
</comment>
<sequence>MRGQLPSTASLQCFVSVVELDNVTKAAEHLCLTQSAVSRQIKQLEETLGQTLFERVRQRLRLTPVGQRYYQQIAPLLQLMLQTTEEARQFRPGVQLVLGIEPALASHWLLPALASYTDSHPDTSIHLMTDIHKLYRRQLACDLSIVFGQGDGPGMRVDYLMGDELVAVVSPRLLTTWGAIDNREQLQRYPLLHHTSPESSTAYWWRQAGLSAQAIGRLPGQRFETFPLLLQAALQGMGATVLPWYFVADRIQQGELCQLGERLPCDGGYYLLSDVDVADQSPVGEFRQWLVQLAHNA</sequence>
<dbReference type="SUPFAM" id="SSF46785">
    <property type="entry name" value="Winged helix' DNA-binding domain"/>
    <property type="match status" value="1"/>
</dbReference>
<dbReference type="Pfam" id="PF00126">
    <property type="entry name" value="HTH_1"/>
    <property type="match status" value="1"/>
</dbReference>
<evidence type="ECO:0000259" key="5">
    <source>
        <dbReference type="PROSITE" id="PS50931"/>
    </source>
</evidence>
<dbReference type="PANTHER" id="PTHR30537:SF26">
    <property type="entry name" value="GLYCINE CLEAVAGE SYSTEM TRANSCRIPTIONAL ACTIVATOR"/>
    <property type="match status" value="1"/>
</dbReference>
<feature type="domain" description="HTH lysR-type" evidence="5">
    <location>
        <begin position="6"/>
        <end position="63"/>
    </location>
</feature>
<dbReference type="Pfam" id="PF03466">
    <property type="entry name" value="LysR_substrate"/>
    <property type="match status" value="1"/>
</dbReference>
<dbReference type="InterPro" id="IPR005119">
    <property type="entry name" value="LysR_subst-bd"/>
</dbReference>
<organism evidence="6 7">
    <name type="scientific">Simiduia curdlanivorans</name>
    <dbReference type="NCBI Taxonomy" id="1492769"/>
    <lineage>
        <taxon>Bacteria</taxon>
        <taxon>Pseudomonadati</taxon>
        <taxon>Pseudomonadota</taxon>
        <taxon>Gammaproteobacteria</taxon>
        <taxon>Cellvibrionales</taxon>
        <taxon>Cellvibrionaceae</taxon>
        <taxon>Simiduia</taxon>
    </lineage>
</organism>
<dbReference type="Gene3D" id="1.10.10.10">
    <property type="entry name" value="Winged helix-like DNA-binding domain superfamily/Winged helix DNA-binding domain"/>
    <property type="match status" value="1"/>
</dbReference>
<name>A0ABV8UYU4_9GAMM</name>
<dbReference type="InterPro" id="IPR036390">
    <property type="entry name" value="WH_DNA-bd_sf"/>
</dbReference>
<dbReference type="InterPro" id="IPR036388">
    <property type="entry name" value="WH-like_DNA-bd_sf"/>
</dbReference>